<evidence type="ECO:0000313" key="3">
    <source>
        <dbReference type="EMBL" id="BBY62186.1"/>
    </source>
</evidence>
<dbReference type="RefSeq" id="WP_163746034.1">
    <property type="nucleotide sequence ID" value="NZ_AP022596.1"/>
</dbReference>
<accession>A0A7I7T295</accession>
<sequence>MDYNSGNSGERAYEYPYGYADSDSDTSPKVDTAALPLQTKRFRFGALGGFIAAVVLIAAGVGAYFGITALTGKDEKPPFTINGTLSLRADSVTTTGLPPSFACAGKGGYNDIGPGADVTVANESGTLLAKGRLDGSFGEKDWCVFTFTVSDVPAGAKFYKVTVSHRGEMSYTEQEAHARIELSLGDSPSETTVAAAPPASPPAAAPAPKPVPADPAVPTYATQCTSGVAVGSSETSCAFAANVNNAYWSQPNHGGSVRVWAFSPVTGQAYLMTCSGQRVVTCSGGNNAVVYLY</sequence>
<feature type="region of interest" description="Disordered" evidence="1">
    <location>
        <begin position="188"/>
        <end position="211"/>
    </location>
</feature>
<keyword evidence="2" id="KW-0812">Transmembrane</keyword>
<keyword evidence="4" id="KW-1185">Reference proteome</keyword>
<feature type="transmembrane region" description="Helical" evidence="2">
    <location>
        <begin position="44"/>
        <end position="67"/>
    </location>
</feature>
<evidence type="ECO:0000256" key="2">
    <source>
        <dbReference type="SAM" id="Phobius"/>
    </source>
</evidence>
<dbReference type="KEGG" id="mhev:MHEL_04290"/>
<organism evidence="3 4">
    <name type="scientific">Mycolicibacterium helvum</name>
    <dbReference type="NCBI Taxonomy" id="1534349"/>
    <lineage>
        <taxon>Bacteria</taxon>
        <taxon>Bacillati</taxon>
        <taxon>Actinomycetota</taxon>
        <taxon>Actinomycetes</taxon>
        <taxon>Mycobacteriales</taxon>
        <taxon>Mycobacteriaceae</taxon>
        <taxon>Mycolicibacterium</taxon>
    </lineage>
</organism>
<dbReference type="Proteomes" id="UP000467148">
    <property type="component" value="Chromosome"/>
</dbReference>
<protein>
    <submittedName>
        <fullName evidence="3">Uncharacterized protein</fullName>
    </submittedName>
</protein>
<dbReference type="AlphaFoldDB" id="A0A7I7T295"/>
<feature type="compositionally biased region" description="Pro residues" evidence="1">
    <location>
        <begin position="198"/>
        <end position="211"/>
    </location>
</feature>
<proteinExistence type="predicted"/>
<reference evidence="3 4" key="1">
    <citation type="journal article" date="2019" name="Emerg. Microbes Infect.">
        <title>Comprehensive subspecies identification of 175 nontuberculous mycobacteria species based on 7547 genomic profiles.</title>
        <authorList>
            <person name="Matsumoto Y."/>
            <person name="Kinjo T."/>
            <person name="Motooka D."/>
            <person name="Nabeya D."/>
            <person name="Jung N."/>
            <person name="Uechi K."/>
            <person name="Horii T."/>
            <person name="Iida T."/>
            <person name="Fujita J."/>
            <person name="Nakamura S."/>
        </authorList>
    </citation>
    <scope>NUCLEOTIDE SEQUENCE [LARGE SCALE GENOMIC DNA]</scope>
    <source>
        <strain evidence="3 4">JCM 30396</strain>
    </source>
</reference>
<evidence type="ECO:0000313" key="4">
    <source>
        <dbReference type="Proteomes" id="UP000467148"/>
    </source>
</evidence>
<evidence type="ECO:0000256" key="1">
    <source>
        <dbReference type="SAM" id="MobiDB-lite"/>
    </source>
</evidence>
<gene>
    <name evidence="3" type="ORF">MHEL_04290</name>
</gene>
<keyword evidence="2" id="KW-0472">Membrane</keyword>
<name>A0A7I7T295_9MYCO</name>
<keyword evidence="2" id="KW-1133">Transmembrane helix</keyword>
<dbReference type="EMBL" id="AP022596">
    <property type="protein sequence ID" value="BBY62186.1"/>
    <property type="molecule type" value="Genomic_DNA"/>
</dbReference>